<dbReference type="EC" id="2.4.-.-" evidence="2"/>
<dbReference type="InterPro" id="IPR029044">
    <property type="entry name" value="Nucleotide-diphossugar_trans"/>
</dbReference>
<organism evidence="2 3">
    <name type="scientific">Agarivorans aestuarii</name>
    <dbReference type="NCBI Taxonomy" id="1563703"/>
    <lineage>
        <taxon>Bacteria</taxon>
        <taxon>Pseudomonadati</taxon>
        <taxon>Pseudomonadota</taxon>
        <taxon>Gammaproteobacteria</taxon>
        <taxon>Alteromonadales</taxon>
        <taxon>Alteromonadaceae</taxon>
        <taxon>Agarivorans</taxon>
    </lineage>
</organism>
<dbReference type="EMBL" id="JAYDYW010000004">
    <property type="protein sequence ID" value="MEE1672810.1"/>
    <property type="molecule type" value="Genomic_DNA"/>
</dbReference>
<name>A0ABU7G0D7_9ALTE</name>
<evidence type="ECO:0000313" key="2">
    <source>
        <dbReference type="EMBL" id="MEE1672810.1"/>
    </source>
</evidence>
<evidence type="ECO:0000259" key="1">
    <source>
        <dbReference type="Pfam" id="PF00535"/>
    </source>
</evidence>
<evidence type="ECO:0000313" key="3">
    <source>
        <dbReference type="Proteomes" id="UP001310248"/>
    </source>
</evidence>
<gene>
    <name evidence="2" type="ORF">SNR37_002220</name>
</gene>
<dbReference type="SUPFAM" id="SSF53448">
    <property type="entry name" value="Nucleotide-diphospho-sugar transferases"/>
    <property type="match status" value="1"/>
</dbReference>
<keyword evidence="2" id="KW-0328">Glycosyltransferase</keyword>
<dbReference type="InterPro" id="IPR001173">
    <property type="entry name" value="Glyco_trans_2-like"/>
</dbReference>
<dbReference type="Pfam" id="PF00535">
    <property type="entry name" value="Glycos_transf_2"/>
    <property type="match status" value="1"/>
</dbReference>
<feature type="domain" description="Glycosyltransferase 2-like" evidence="1">
    <location>
        <begin position="98"/>
        <end position="141"/>
    </location>
</feature>
<dbReference type="RefSeq" id="WP_329774228.1">
    <property type="nucleotide sequence ID" value="NZ_JAYDYW010000004.1"/>
</dbReference>
<dbReference type="Proteomes" id="UP001310248">
    <property type="component" value="Unassembled WGS sequence"/>
</dbReference>
<protein>
    <submittedName>
        <fullName evidence="2">Glycosyltransferase</fullName>
        <ecNumber evidence="2">2.4.-.-</ecNumber>
    </submittedName>
</protein>
<dbReference type="Gene3D" id="3.90.550.10">
    <property type="entry name" value="Spore Coat Polysaccharide Biosynthesis Protein SpsA, Chain A"/>
    <property type="match status" value="1"/>
</dbReference>
<accession>A0ABU7G0D7</accession>
<keyword evidence="2" id="KW-0808">Transferase</keyword>
<proteinExistence type="predicted"/>
<sequence>MVEQANSRLVISLTTISSRIGMLHKVIESILIQDFEVEFDVILHVSREPYLLDEGIQELPHDLIELNKEFSNFNIRYVDNIGPYRKILPVLNDIHFGEANYDYVVTVDDDTVYPPSWLRKLYLRVVENDCVVAYRGRQLDTTKHRSFTNYRRWKHSCDDVLIPSIKTVGTGKDGIIYKPEYFHPNVLNVEDALKFCGHADDLWLKVHTALLGVKSVLINKSLNEEFKDIGEGDDNTLYNIFNKKGGNDLALSNIQKYLVCKYGVNIIDVFDFNTSLTSSWFSKRFVKSLGEL</sequence>
<reference evidence="3" key="1">
    <citation type="submission" date="2023-07" db="EMBL/GenBank/DDBJ databases">
        <title>Draft genome sequence of Agarivorans aestuarii strain ZMCS4, a CAZymes producing bacteria isolated from the marine brown algae Clodostephus spongiosus.</title>
        <authorList>
            <person name="Lorente B."/>
            <person name="Cabral C."/>
            <person name="Frias J."/>
            <person name="Faria J."/>
            <person name="Toubarro D."/>
        </authorList>
    </citation>
    <scope>NUCLEOTIDE SEQUENCE [LARGE SCALE GENOMIC DNA]</scope>
    <source>
        <strain evidence="3">ZMCS4</strain>
    </source>
</reference>
<keyword evidence="3" id="KW-1185">Reference proteome</keyword>
<dbReference type="GO" id="GO:0016757">
    <property type="term" value="F:glycosyltransferase activity"/>
    <property type="evidence" value="ECO:0007669"/>
    <property type="project" value="UniProtKB-KW"/>
</dbReference>
<comment type="caution">
    <text evidence="2">The sequence shown here is derived from an EMBL/GenBank/DDBJ whole genome shotgun (WGS) entry which is preliminary data.</text>
</comment>